<keyword evidence="3" id="KW-1185">Reference proteome</keyword>
<name>A0ABP1PJL6_9HEXA</name>
<sequence>MHEVPVNYLVEMRTNKKRTQRFWTHVERLRKYVERDENILAFEENAIKHSIPRKAERNSKVKARKEVITTRAQEKSDDDDTSSELSLASCEENDENENNACPSGTNNCPNLFQLDIPHSCNNDENHDGSRNQSQNSVENTLHSPVVSQEPSSSNSIISPNQNFSEHSHPAQHSEQPNNQVITLPEENTERINPSPPENTDTSDEDESNNEQRYNLRKRNPIRYPNSGVYTTEIQKIVYESSAVLLFQMDIPDINNDFMEKYNCPNNDETCKFYHHINSLATSTIQILENGLPQAFDFDTPVIRRKARALDFISSAFNFCCGFAQEVEIQDLTKTQKDTATMIDQMKQQISTEHDAAIRSTTLINKYTNEMEKYLHEEEVRFMTNLIDYRNATVALGKHVDRIE</sequence>
<evidence type="ECO:0000313" key="3">
    <source>
        <dbReference type="Proteomes" id="UP001642540"/>
    </source>
</evidence>
<organism evidence="2 3">
    <name type="scientific">Orchesella dallaii</name>
    <dbReference type="NCBI Taxonomy" id="48710"/>
    <lineage>
        <taxon>Eukaryota</taxon>
        <taxon>Metazoa</taxon>
        <taxon>Ecdysozoa</taxon>
        <taxon>Arthropoda</taxon>
        <taxon>Hexapoda</taxon>
        <taxon>Collembola</taxon>
        <taxon>Entomobryomorpha</taxon>
        <taxon>Entomobryoidea</taxon>
        <taxon>Orchesellidae</taxon>
        <taxon>Orchesellinae</taxon>
        <taxon>Orchesella</taxon>
    </lineage>
</organism>
<feature type="compositionally biased region" description="Basic and acidic residues" evidence="1">
    <location>
        <begin position="53"/>
        <end position="75"/>
    </location>
</feature>
<accession>A0ABP1PJL6</accession>
<dbReference type="Proteomes" id="UP001642540">
    <property type="component" value="Unassembled WGS sequence"/>
</dbReference>
<feature type="compositionally biased region" description="Polar residues" evidence="1">
    <location>
        <begin position="170"/>
        <end position="181"/>
    </location>
</feature>
<feature type="region of interest" description="Disordered" evidence="1">
    <location>
        <begin position="119"/>
        <end position="220"/>
    </location>
</feature>
<protein>
    <submittedName>
        <fullName evidence="2">Uncharacterized protein</fullName>
    </submittedName>
</protein>
<dbReference type="EMBL" id="CAXLJM020000001">
    <property type="protein sequence ID" value="CAL8067896.1"/>
    <property type="molecule type" value="Genomic_DNA"/>
</dbReference>
<comment type="caution">
    <text evidence="2">The sequence shown here is derived from an EMBL/GenBank/DDBJ whole genome shotgun (WGS) entry which is preliminary data.</text>
</comment>
<feature type="compositionally biased region" description="Low complexity" evidence="1">
    <location>
        <begin position="143"/>
        <end position="164"/>
    </location>
</feature>
<evidence type="ECO:0000256" key="1">
    <source>
        <dbReference type="SAM" id="MobiDB-lite"/>
    </source>
</evidence>
<feature type="compositionally biased region" description="Polar residues" evidence="1">
    <location>
        <begin position="130"/>
        <end position="142"/>
    </location>
</feature>
<gene>
    <name evidence="2" type="ORF">ODALV1_LOCUS9</name>
</gene>
<evidence type="ECO:0000313" key="2">
    <source>
        <dbReference type="EMBL" id="CAL8067896.1"/>
    </source>
</evidence>
<reference evidence="2 3" key="1">
    <citation type="submission" date="2024-08" db="EMBL/GenBank/DDBJ databases">
        <authorList>
            <person name="Cucini C."/>
            <person name="Frati F."/>
        </authorList>
    </citation>
    <scope>NUCLEOTIDE SEQUENCE [LARGE SCALE GENOMIC DNA]</scope>
</reference>
<feature type="region of interest" description="Disordered" evidence="1">
    <location>
        <begin position="52"/>
        <end position="101"/>
    </location>
</feature>
<proteinExistence type="predicted"/>